<reference evidence="2" key="1">
    <citation type="submission" date="2021-06" db="EMBL/GenBank/DDBJ databases">
        <title>Comparative genomics, transcriptomics and evolutionary studies reveal genomic signatures of adaptation to plant cell wall in hemibiotrophic fungi.</title>
        <authorList>
            <consortium name="DOE Joint Genome Institute"/>
            <person name="Baroncelli R."/>
            <person name="Diaz J.F."/>
            <person name="Benocci T."/>
            <person name="Peng M."/>
            <person name="Battaglia E."/>
            <person name="Haridas S."/>
            <person name="Andreopoulos W."/>
            <person name="Labutti K."/>
            <person name="Pangilinan J."/>
            <person name="Floch G.L."/>
            <person name="Makela M.R."/>
            <person name="Henrissat B."/>
            <person name="Grigoriev I.V."/>
            <person name="Crouch J.A."/>
            <person name="De Vries R.P."/>
            <person name="Sukno S.A."/>
            <person name="Thon M.R."/>
        </authorList>
    </citation>
    <scope>NUCLEOTIDE SEQUENCE</scope>
    <source>
        <strain evidence="2">CBS 102054</strain>
    </source>
</reference>
<name>A0AAJ0A261_9PEZI</name>
<accession>A0AAJ0A261</accession>
<organism evidence="2 3">
    <name type="scientific">Colletotrichum phormii</name>
    <dbReference type="NCBI Taxonomy" id="359342"/>
    <lineage>
        <taxon>Eukaryota</taxon>
        <taxon>Fungi</taxon>
        <taxon>Dikarya</taxon>
        <taxon>Ascomycota</taxon>
        <taxon>Pezizomycotina</taxon>
        <taxon>Sordariomycetes</taxon>
        <taxon>Hypocreomycetidae</taxon>
        <taxon>Glomerellales</taxon>
        <taxon>Glomerellaceae</taxon>
        <taxon>Colletotrichum</taxon>
        <taxon>Colletotrichum acutatum species complex</taxon>
    </lineage>
</organism>
<gene>
    <name evidence="2" type="ORF">BDP81DRAFT_417345</name>
</gene>
<dbReference type="Proteomes" id="UP001243989">
    <property type="component" value="Unassembled WGS sequence"/>
</dbReference>
<dbReference type="RefSeq" id="XP_060451137.1">
    <property type="nucleotide sequence ID" value="XM_060589608.1"/>
</dbReference>
<keyword evidence="1" id="KW-0732">Signal</keyword>
<dbReference type="EMBL" id="JAHMHQ010000002">
    <property type="protein sequence ID" value="KAK1655093.1"/>
    <property type="molecule type" value="Genomic_DNA"/>
</dbReference>
<feature type="signal peptide" evidence="1">
    <location>
        <begin position="1"/>
        <end position="22"/>
    </location>
</feature>
<sequence>MAMCLSRKFRLVQVSLLTWAAATGPPTCKIRDTHSRIQPASQRMLPFPMLARRRENISLPAGAKSRSATQVFSA</sequence>
<evidence type="ECO:0000313" key="2">
    <source>
        <dbReference type="EMBL" id="KAK1655093.1"/>
    </source>
</evidence>
<dbReference type="GeneID" id="85474470"/>
<evidence type="ECO:0000256" key="1">
    <source>
        <dbReference type="SAM" id="SignalP"/>
    </source>
</evidence>
<dbReference type="AlphaFoldDB" id="A0AAJ0A261"/>
<proteinExistence type="predicted"/>
<protein>
    <recommendedName>
        <fullName evidence="4">Secreted protein</fullName>
    </recommendedName>
</protein>
<feature type="chain" id="PRO_5042486096" description="Secreted protein" evidence="1">
    <location>
        <begin position="23"/>
        <end position="74"/>
    </location>
</feature>
<keyword evidence="3" id="KW-1185">Reference proteome</keyword>
<evidence type="ECO:0008006" key="4">
    <source>
        <dbReference type="Google" id="ProtNLM"/>
    </source>
</evidence>
<comment type="caution">
    <text evidence="2">The sequence shown here is derived from an EMBL/GenBank/DDBJ whole genome shotgun (WGS) entry which is preliminary data.</text>
</comment>
<evidence type="ECO:0000313" key="3">
    <source>
        <dbReference type="Proteomes" id="UP001243989"/>
    </source>
</evidence>